<dbReference type="InterPro" id="IPR012349">
    <property type="entry name" value="Split_barrel_FMN-bd"/>
</dbReference>
<name>A0A3M8SKD0_9ACTN</name>
<dbReference type="InterPro" id="IPR009959">
    <property type="entry name" value="Cyclase_SnoaL-like"/>
</dbReference>
<dbReference type="GO" id="GO:0010181">
    <property type="term" value="F:FMN binding"/>
    <property type="evidence" value="ECO:0007669"/>
    <property type="project" value="InterPro"/>
</dbReference>
<comment type="caution">
    <text evidence="3">The sequence shown here is derived from an EMBL/GenBank/DDBJ whole genome shotgun (WGS) entry which is preliminary data.</text>
</comment>
<dbReference type="SUPFAM" id="SSF50475">
    <property type="entry name" value="FMN-binding split barrel"/>
    <property type="match status" value="1"/>
</dbReference>
<keyword evidence="1" id="KW-0560">Oxidoreductase</keyword>
<dbReference type="SUPFAM" id="SSF54427">
    <property type="entry name" value="NTF2-like"/>
    <property type="match status" value="1"/>
</dbReference>
<gene>
    <name evidence="3" type="ORF">EEJ42_46970</name>
</gene>
<dbReference type="InterPro" id="IPR032710">
    <property type="entry name" value="NTF2-like_dom_sf"/>
</dbReference>
<dbReference type="AlphaFoldDB" id="A0A3M8SKD0"/>
<dbReference type="Gene3D" id="3.10.450.50">
    <property type="match status" value="1"/>
</dbReference>
<dbReference type="InterPro" id="IPR002563">
    <property type="entry name" value="Flavin_Rdtase-like_dom"/>
</dbReference>
<evidence type="ECO:0000313" key="4">
    <source>
        <dbReference type="Proteomes" id="UP000275401"/>
    </source>
</evidence>
<dbReference type="Proteomes" id="UP000275401">
    <property type="component" value="Unassembled WGS sequence"/>
</dbReference>
<dbReference type="GO" id="GO:0042602">
    <property type="term" value="F:riboflavin reductase (NADPH) activity"/>
    <property type="evidence" value="ECO:0007669"/>
    <property type="project" value="TreeGrafter"/>
</dbReference>
<sequence length="322" mass="34704">MAFLPSSAIQELNEGSVMTHTLDRTARIRSAWQAAWDQGRVEALDELLSPGYVRRRGPAAAPQDREQFKDSVRAIREAFPDLHTEIEEIVEDGEELAIRWRSTGSHTGDFLGVPPTGRPVEVSGATFTHFDGGVIAEEWVTWDPRQLLEALGIITTTQEAAVDADLVRGVHRKFITGVTVVTTDDAGTPRGLAVNAFSSISLDPPMVLVCVQRSSTTHPALHRATHLGINILAANQLDVAKVFASKSDDKFAGLSWTAGAHGAPLIDGSCAQLEVEIGERLEAGSHTVFTGRVVAARHEDLAPLVYSGGGFFDISNTAPLPW</sequence>
<organism evidence="3 4">
    <name type="scientific">Streptomyces botrytidirepellens</name>
    <dbReference type="NCBI Taxonomy" id="2486417"/>
    <lineage>
        <taxon>Bacteria</taxon>
        <taxon>Bacillati</taxon>
        <taxon>Actinomycetota</taxon>
        <taxon>Actinomycetes</taxon>
        <taxon>Kitasatosporales</taxon>
        <taxon>Streptomycetaceae</taxon>
        <taxon>Streptomyces</taxon>
    </lineage>
</organism>
<keyword evidence="4" id="KW-1185">Reference proteome</keyword>
<accession>A0A3M8SKD0</accession>
<dbReference type="Pfam" id="PF01613">
    <property type="entry name" value="Flavin_Reduct"/>
    <property type="match status" value="1"/>
</dbReference>
<dbReference type="Pfam" id="PF07366">
    <property type="entry name" value="SnoaL"/>
    <property type="match status" value="1"/>
</dbReference>
<evidence type="ECO:0000259" key="2">
    <source>
        <dbReference type="SMART" id="SM00903"/>
    </source>
</evidence>
<feature type="domain" description="Flavin reductase like" evidence="2">
    <location>
        <begin position="171"/>
        <end position="313"/>
    </location>
</feature>
<reference evidence="3 4" key="1">
    <citation type="submission" date="2018-11" db="EMBL/GenBank/DDBJ databases">
        <title>The Potential of Streptomyces as Biocontrol Agents against the Tomato grey mould, Botrytis cinerea (Gray mold) Frontiers in Microbiology.</title>
        <authorList>
            <person name="Li D."/>
        </authorList>
    </citation>
    <scope>NUCLEOTIDE SEQUENCE [LARGE SCALE GENOMIC DNA]</scope>
    <source>
        <strain evidence="3 4">NEAU-LD23</strain>
    </source>
</reference>
<proteinExistence type="predicted"/>
<dbReference type="PANTHER" id="PTHR30466:SF1">
    <property type="entry name" value="FMN REDUCTASE (NADH) RUTF"/>
    <property type="match status" value="1"/>
</dbReference>
<dbReference type="InterPro" id="IPR050268">
    <property type="entry name" value="NADH-dep_flavin_reductase"/>
</dbReference>
<dbReference type="PANTHER" id="PTHR30466">
    <property type="entry name" value="FLAVIN REDUCTASE"/>
    <property type="match status" value="1"/>
</dbReference>
<protein>
    <submittedName>
        <fullName evidence="3">DUF4440 domain-containing protein</fullName>
    </submittedName>
</protein>
<evidence type="ECO:0000313" key="3">
    <source>
        <dbReference type="EMBL" id="RNF81253.1"/>
    </source>
</evidence>
<dbReference type="EMBL" id="RIBZ01000868">
    <property type="protein sequence ID" value="RNF81253.1"/>
    <property type="molecule type" value="Genomic_DNA"/>
</dbReference>
<evidence type="ECO:0000256" key="1">
    <source>
        <dbReference type="ARBA" id="ARBA00023002"/>
    </source>
</evidence>
<dbReference type="SMART" id="SM00903">
    <property type="entry name" value="Flavin_Reduct"/>
    <property type="match status" value="1"/>
</dbReference>
<dbReference type="GO" id="GO:0030638">
    <property type="term" value="P:polyketide metabolic process"/>
    <property type="evidence" value="ECO:0007669"/>
    <property type="project" value="InterPro"/>
</dbReference>
<dbReference type="Gene3D" id="2.30.110.10">
    <property type="entry name" value="Electron Transport, Fmn-binding Protein, Chain A"/>
    <property type="match status" value="1"/>
</dbReference>